<dbReference type="AlphaFoldDB" id="A0A921HWB2"/>
<feature type="domain" description="ATP synthase F1 complex delta/epsilon subunit N-terminal" evidence="10">
    <location>
        <begin position="4"/>
        <end position="79"/>
    </location>
</feature>
<evidence type="ECO:0000259" key="10">
    <source>
        <dbReference type="Pfam" id="PF02823"/>
    </source>
</evidence>
<comment type="subunit">
    <text evidence="9">F-type ATPases have 2 components, CF(1) - the catalytic core - and CF(0) - the membrane proton channel. CF(1) has five subunits: alpha(3), beta(3), gamma(1), delta(1), epsilon(1). CF(0) has three main subunits: a, b and c.</text>
</comment>
<dbReference type="EMBL" id="DYVX01000054">
    <property type="protein sequence ID" value="HJF92085.1"/>
    <property type="molecule type" value="Genomic_DNA"/>
</dbReference>
<reference evidence="11" key="4">
    <citation type="submission" date="2021-09" db="EMBL/GenBank/DDBJ databases">
        <authorList>
            <person name="Gilroy R."/>
        </authorList>
    </citation>
    <scope>NUCLEOTIDE SEQUENCE</scope>
    <source>
        <strain evidence="11">CHK55-1828</strain>
    </source>
</reference>
<dbReference type="Proteomes" id="UP000766986">
    <property type="component" value="Unassembled WGS sequence"/>
</dbReference>
<proteinExistence type="inferred from homology"/>
<dbReference type="InterPro" id="IPR001469">
    <property type="entry name" value="ATP_synth_F1_dsu/esu"/>
</dbReference>
<keyword evidence="8 9" id="KW-0066">ATP synthesis</keyword>
<evidence type="ECO:0000256" key="3">
    <source>
        <dbReference type="ARBA" id="ARBA00005712"/>
    </source>
</evidence>
<evidence type="ECO:0000313" key="13">
    <source>
        <dbReference type="Proteomes" id="UP000717835"/>
    </source>
</evidence>
<dbReference type="Pfam" id="PF02823">
    <property type="entry name" value="ATP-synt_DE_N"/>
    <property type="match status" value="1"/>
</dbReference>
<dbReference type="RefSeq" id="WP_022020824.1">
    <property type="nucleotide sequence ID" value="NZ_CALUIP010000010.1"/>
</dbReference>
<organism evidence="11 13">
    <name type="scientific">Mediterranea massiliensis</name>
    <dbReference type="NCBI Taxonomy" id="1841865"/>
    <lineage>
        <taxon>Bacteria</taxon>
        <taxon>Pseudomonadati</taxon>
        <taxon>Bacteroidota</taxon>
        <taxon>Bacteroidia</taxon>
        <taxon>Bacteroidales</taxon>
        <taxon>Bacteroidaceae</taxon>
        <taxon>Mediterranea</taxon>
    </lineage>
</organism>
<evidence type="ECO:0000256" key="7">
    <source>
        <dbReference type="ARBA" id="ARBA00023196"/>
    </source>
</evidence>
<dbReference type="CDD" id="cd12152">
    <property type="entry name" value="F1-ATPase_delta"/>
    <property type="match status" value="1"/>
</dbReference>
<keyword evidence="5 9" id="KW-0406">Ion transport</keyword>
<keyword evidence="7 9" id="KW-0139">CF(1)</keyword>
<comment type="similarity">
    <text evidence="3 9">Belongs to the ATPase epsilon chain family.</text>
</comment>
<dbReference type="EMBL" id="JACLYZ010000020">
    <property type="protein sequence ID" value="MBM6735493.1"/>
    <property type="molecule type" value="Genomic_DNA"/>
</dbReference>
<gene>
    <name evidence="11" type="primary">atpC</name>
    <name evidence="12" type="ORF">H7U35_09720</name>
    <name evidence="11" type="ORF">K8W02_06835</name>
</gene>
<dbReference type="NCBIfam" id="TIGR01216">
    <property type="entry name" value="ATP_synt_epsi"/>
    <property type="match status" value="1"/>
</dbReference>
<dbReference type="GO" id="GO:0012505">
    <property type="term" value="C:endomembrane system"/>
    <property type="evidence" value="ECO:0007669"/>
    <property type="project" value="UniProtKB-SubCell"/>
</dbReference>
<evidence type="ECO:0000256" key="1">
    <source>
        <dbReference type="ARBA" id="ARBA00003543"/>
    </source>
</evidence>
<comment type="caution">
    <text evidence="11">The sequence shown here is derived from an EMBL/GenBank/DDBJ whole genome shotgun (WGS) entry which is preliminary data.</text>
</comment>
<dbReference type="SUPFAM" id="SSF51344">
    <property type="entry name" value="Epsilon subunit of F1F0-ATP synthase N-terminal domain"/>
    <property type="match status" value="1"/>
</dbReference>
<keyword evidence="6" id="KW-0472">Membrane</keyword>
<dbReference type="InterPro" id="IPR020546">
    <property type="entry name" value="ATP_synth_F1_dsu/esu_N"/>
</dbReference>
<comment type="subcellular location">
    <subcellularLocation>
        <location evidence="2">Endomembrane system</location>
        <topology evidence="2">Peripheral membrane protein</topology>
    </subcellularLocation>
</comment>
<protein>
    <submittedName>
        <fullName evidence="11">ATP synthase F1 subunit epsilon</fullName>
    </submittedName>
</protein>
<accession>A0A921HWB2</accession>
<name>A0A921HWB2_9BACT</name>
<dbReference type="PANTHER" id="PTHR13822:SF10">
    <property type="entry name" value="ATP SYNTHASE EPSILON CHAIN, CHLOROPLASTIC"/>
    <property type="match status" value="1"/>
</dbReference>
<evidence type="ECO:0000256" key="5">
    <source>
        <dbReference type="ARBA" id="ARBA00023065"/>
    </source>
</evidence>
<sequence>MKNLQLTIVSPEKKLFEGEVKQVTLPGVMGSFTILPQHAPIVSSLTRGKLSYVTTEGAAQEQEIKGGFIEMNDNNVSVCIN</sequence>
<reference evidence="12 14" key="3">
    <citation type="journal article" date="2021" name="Sci. Rep.">
        <title>The distribution of antibiotic resistance genes in chicken gut microbiota commensals.</title>
        <authorList>
            <person name="Juricova H."/>
            <person name="Matiasovicova J."/>
            <person name="Kubasova T."/>
            <person name="Cejkova D."/>
            <person name="Rychlik I."/>
        </authorList>
    </citation>
    <scope>NUCLEOTIDE SEQUENCE [LARGE SCALE GENOMIC DNA]</scope>
    <source>
        <strain evidence="12 14">An772</strain>
    </source>
</reference>
<evidence type="ECO:0000313" key="11">
    <source>
        <dbReference type="EMBL" id="HJF92085.1"/>
    </source>
</evidence>
<evidence type="ECO:0000256" key="2">
    <source>
        <dbReference type="ARBA" id="ARBA00004184"/>
    </source>
</evidence>
<comment type="function">
    <text evidence="1">Produces ATP from ADP in the presence of a proton gradient across the membrane.</text>
</comment>
<evidence type="ECO:0000256" key="9">
    <source>
        <dbReference type="RuleBase" id="RU003656"/>
    </source>
</evidence>
<evidence type="ECO:0000256" key="8">
    <source>
        <dbReference type="ARBA" id="ARBA00023310"/>
    </source>
</evidence>
<evidence type="ECO:0000313" key="12">
    <source>
        <dbReference type="EMBL" id="MBM6735493.1"/>
    </source>
</evidence>
<dbReference type="GO" id="GO:0045259">
    <property type="term" value="C:proton-transporting ATP synthase complex"/>
    <property type="evidence" value="ECO:0007669"/>
    <property type="project" value="UniProtKB-KW"/>
</dbReference>
<reference evidence="12" key="1">
    <citation type="submission" date="2020-08" db="EMBL/GenBank/DDBJ databases">
        <authorList>
            <person name="Cejkova D."/>
            <person name="Kubasova T."/>
            <person name="Jahodarova E."/>
            <person name="Rychlik I."/>
        </authorList>
    </citation>
    <scope>NUCLEOTIDE SEQUENCE</scope>
    <source>
        <strain evidence="12">An772</strain>
    </source>
</reference>
<reference evidence="11" key="2">
    <citation type="journal article" date="2021" name="PeerJ">
        <title>Extensive microbial diversity within the chicken gut microbiome revealed by metagenomics and culture.</title>
        <authorList>
            <person name="Gilroy R."/>
            <person name="Ravi A."/>
            <person name="Getino M."/>
            <person name="Pursley I."/>
            <person name="Horton D.L."/>
            <person name="Alikhan N.F."/>
            <person name="Baker D."/>
            <person name="Gharbi K."/>
            <person name="Hall N."/>
            <person name="Watson M."/>
            <person name="Adriaenssens E.M."/>
            <person name="Foster-Nyarko E."/>
            <person name="Jarju S."/>
            <person name="Secka A."/>
            <person name="Antonio M."/>
            <person name="Oren A."/>
            <person name="Chaudhuri R.R."/>
            <person name="La Ragione R."/>
            <person name="Hildebrand F."/>
            <person name="Pallen M.J."/>
        </authorList>
    </citation>
    <scope>NUCLEOTIDE SEQUENCE</scope>
    <source>
        <strain evidence="11">CHK55-1828</strain>
    </source>
</reference>
<dbReference type="PANTHER" id="PTHR13822">
    <property type="entry name" value="ATP SYNTHASE DELTA/EPSILON CHAIN"/>
    <property type="match status" value="1"/>
</dbReference>
<evidence type="ECO:0000256" key="4">
    <source>
        <dbReference type="ARBA" id="ARBA00022448"/>
    </source>
</evidence>
<dbReference type="OrthoDB" id="5294255at2"/>
<dbReference type="InterPro" id="IPR036771">
    <property type="entry name" value="ATPsynth_dsu/esu_N"/>
</dbReference>
<evidence type="ECO:0000256" key="6">
    <source>
        <dbReference type="ARBA" id="ARBA00023136"/>
    </source>
</evidence>
<dbReference type="Proteomes" id="UP000717835">
    <property type="component" value="Unassembled WGS sequence"/>
</dbReference>
<keyword evidence="4 9" id="KW-0813">Transport</keyword>
<dbReference type="Gene3D" id="2.60.15.10">
    <property type="entry name" value="F0F1 ATP synthase delta/epsilon subunit, N-terminal"/>
    <property type="match status" value="1"/>
</dbReference>
<keyword evidence="14" id="KW-1185">Reference proteome</keyword>
<dbReference type="GO" id="GO:0046933">
    <property type="term" value="F:proton-transporting ATP synthase activity, rotational mechanism"/>
    <property type="evidence" value="ECO:0007669"/>
    <property type="project" value="InterPro"/>
</dbReference>
<evidence type="ECO:0000313" key="14">
    <source>
        <dbReference type="Proteomes" id="UP000766986"/>
    </source>
</evidence>